<keyword evidence="8" id="KW-1133">Transmembrane helix</keyword>
<dbReference type="InterPro" id="IPR047146">
    <property type="entry name" value="Cyt_P450_E_CYP52_fungi"/>
</dbReference>
<evidence type="ECO:0000256" key="3">
    <source>
        <dbReference type="ARBA" id="ARBA00022723"/>
    </source>
</evidence>
<evidence type="ECO:0000256" key="4">
    <source>
        <dbReference type="ARBA" id="ARBA00023002"/>
    </source>
</evidence>
<dbReference type="CDD" id="cd11063">
    <property type="entry name" value="CYP52"/>
    <property type="match status" value="1"/>
</dbReference>
<gene>
    <name evidence="9" type="ORF">JMJ35_002661</name>
</gene>
<evidence type="ECO:0008006" key="11">
    <source>
        <dbReference type="Google" id="ProtNLM"/>
    </source>
</evidence>
<keyword evidence="8" id="KW-0812">Transmembrane</keyword>
<dbReference type="Gene3D" id="1.10.630.10">
    <property type="entry name" value="Cytochrome P450"/>
    <property type="match status" value="1"/>
</dbReference>
<dbReference type="PRINTS" id="PR01239">
    <property type="entry name" value="EP450IICYP52"/>
</dbReference>
<name>A0AA39R5I7_9LECA</name>
<comment type="caution">
    <text evidence="9">The sequence shown here is derived from an EMBL/GenBank/DDBJ whole genome shotgun (WGS) entry which is preliminary data.</text>
</comment>
<evidence type="ECO:0000313" key="10">
    <source>
        <dbReference type="Proteomes" id="UP001166286"/>
    </source>
</evidence>
<dbReference type="GO" id="GO:0020037">
    <property type="term" value="F:heme binding"/>
    <property type="evidence" value="ECO:0007669"/>
    <property type="project" value="InterPro"/>
</dbReference>
<dbReference type="PANTHER" id="PTHR24287">
    <property type="entry name" value="P450, PUTATIVE (EUROFUNG)-RELATED"/>
    <property type="match status" value="1"/>
</dbReference>
<dbReference type="GO" id="GO:0005506">
    <property type="term" value="F:iron ion binding"/>
    <property type="evidence" value="ECO:0007669"/>
    <property type="project" value="InterPro"/>
</dbReference>
<dbReference type="AlphaFoldDB" id="A0AA39R5I7"/>
<keyword evidence="6 7" id="KW-0503">Monooxygenase</keyword>
<keyword evidence="7" id="KW-0349">Heme</keyword>
<dbReference type="PRINTS" id="PR00385">
    <property type="entry name" value="P450"/>
</dbReference>
<feature type="transmembrane region" description="Helical" evidence="8">
    <location>
        <begin position="6"/>
        <end position="26"/>
    </location>
</feature>
<dbReference type="InterPro" id="IPR002974">
    <property type="entry name" value="Cyt_P450_E_CYP52_ascomycetes"/>
</dbReference>
<keyword evidence="10" id="KW-1185">Reference proteome</keyword>
<dbReference type="PANTHER" id="PTHR24287:SF5">
    <property type="entry name" value="P450, PUTATIVE (EUROFUNG)-RELATED"/>
    <property type="match status" value="1"/>
</dbReference>
<dbReference type="Pfam" id="PF00067">
    <property type="entry name" value="p450"/>
    <property type="match status" value="1"/>
</dbReference>
<dbReference type="SUPFAM" id="SSF48264">
    <property type="entry name" value="Cytochrome P450"/>
    <property type="match status" value="1"/>
</dbReference>
<dbReference type="GO" id="GO:0016712">
    <property type="term" value="F:oxidoreductase activity, acting on paired donors, with incorporation or reduction of molecular oxygen, reduced flavin or flavoprotein as one donor, and incorporation of one atom of oxygen"/>
    <property type="evidence" value="ECO:0007669"/>
    <property type="project" value="InterPro"/>
</dbReference>
<dbReference type="EMBL" id="JAFEKC020000004">
    <property type="protein sequence ID" value="KAK0515282.1"/>
    <property type="molecule type" value="Genomic_DNA"/>
</dbReference>
<dbReference type="InterPro" id="IPR036396">
    <property type="entry name" value="Cyt_P450_sf"/>
</dbReference>
<evidence type="ECO:0000256" key="8">
    <source>
        <dbReference type="SAM" id="Phobius"/>
    </source>
</evidence>
<organism evidence="9 10">
    <name type="scientific">Cladonia borealis</name>
    <dbReference type="NCBI Taxonomy" id="184061"/>
    <lineage>
        <taxon>Eukaryota</taxon>
        <taxon>Fungi</taxon>
        <taxon>Dikarya</taxon>
        <taxon>Ascomycota</taxon>
        <taxon>Pezizomycotina</taxon>
        <taxon>Lecanoromycetes</taxon>
        <taxon>OSLEUM clade</taxon>
        <taxon>Lecanoromycetidae</taxon>
        <taxon>Lecanorales</taxon>
        <taxon>Lecanorineae</taxon>
        <taxon>Cladoniaceae</taxon>
        <taxon>Cladonia</taxon>
    </lineage>
</organism>
<evidence type="ECO:0000256" key="5">
    <source>
        <dbReference type="ARBA" id="ARBA00023004"/>
    </source>
</evidence>
<evidence type="ECO:0000256" key="6">
    <source>
        <dbReference type="ARBA" id="ARBA00023033"/>
    </source>
</evidence>
<keyword evidence="3 7" id="KW-0479">Metal-binding</keyword>
<evidence type="ECO:0000256" key="7">
    <source>
        <dbReference type="RuleBase" id="RU000461"/>
    </source>
</evidence>
<evidence type="ECO:0000256" key="1">
    <source>
        <dbReference type="ARBA" id="ARBA00001971"/>
    </source>
</evidence>
<evidence type="ECO:0000256" key="2">
    <source>
        <dbReference type="ARBA" id="ARBA00010617"/>
    </source>
</evidence>
<dbReference type="InterPro" id="IPR017972">
    <property type="entry name" value="Cyt_P450_CS"/>
</dbReference>
<accession>A0AA39R5I7</accession>
<keyword evidence="8" id="KW-0472">Membrane</keyword>
<comment type="cofactor">
    <cofactor evidence="1">
        <name>heme</name>
        <dbReference type="ChEBI" id="CHEBI:30413"/>
    </cofactor>
</comment>
<sequence length="510" mass="58224">MLDLLTTHPILTLLTLLTFPTIYLLINIRLETQRISRLGTFAPRVPSPLPFGISIFIRSITASRNNTDYAFWSYLFSHCPYPHSKTVETHLARQRFIFTADPENIKAVLATQFADYGKGEPFHEEWKWFLGDSIFTTDGELWHASRQLLRPQFVKTRVADLEIFEHHILKLMAQIPPQGGEVDISALFYRFTLDSATDYLLGKSVDSLTNPDTKFATAFAEVQQVQNEMSRAGPFQKILPKGKFWRGLRVINDFVEPFIDSALALNPADLKEKTGQSFLHALAATGTRERKVIRDQVVAVLLAGRDTTAGALSFTFQELAGNRKIFERLRREILETVGEQRVPTYEDLKSMTYLQRVMNETLRLYPSVPFNVRMSLHDTTLPTGGGPDGMQPIGILKDTPIAYSTLYMQRREDLVPSPSADFPPVLTYCPERWENWTPKPWTYIPFNGGPRICIGQQFALTEMSYTIVRILQRFDRIEKYWQEGTQGLRSEIVLSPTNGVKVGFWEAKSE</sequence>
<keyword evidence="5 7" id="KW-0408">Iron</keyword>
<dbReference type="InterPro" id="IPR001128">
    <property type="entry name" value="Cyt_P450"/>
</dbReference>
<keyword evidence="4 7" id="KW-0560">Oxidoreductase</keyword>
<evidence type="ECO:0000313" key="9">
    <source>
        <dbReference type="EMBL" id="KAK0515282.1"/>
    </source>
</evidence>
<proteinExistence type="inferred from homology"/>
<comment type="similarity">
    <text evidence="2 7">Belongs to the cytochrome P450 family.</text>
</comment>
<dbReference type="Proteomes" id="UP001166286">
    <property type="component" value="Unassembled WGS sequence"/>
</dbReference>
<protein>
    <recommendedName>
        <fullName evidence="11">Cytochrome P450 alkane hydroxylase</fullName>
    </recommendedName>
</protein>
<reference evidence="9" key="1">
    <citation type="submission" date="2023-03" db="EMBL/GenBank/DDBJ databases">
        <title>Complete genome of Cladonia borealis.</title>
        <authorList>
            <person name="Park H."/>
        </authorList>
    </citation>
    <scope>NUCLEOTIDE SEQUENCE</scope>
    <source>
        <strain evidence="9">ANT050790</strain>
    </source>
</reference>
<dbReference type="PROSITE" id="PS00086">
    <property type="entry name" value="CYTOCHROME_P450"/>
    <property type="match status" value="1"/>
</dbReference>